<evidence type="ECO:0000259" key="2">
    <source>
        <dbReference type="Pfam" id="PF07859"/>
    </source>
</evidence>
<dbReference type="InterPro" id="IPR029058">
    <property type="entry name" value="AB_hydrolase_fold"/>
</dbReference>
<protein>
    <submittedName>
        <fullName evidence="3">2-hydroxyisoflavanone dehydratase-like protein</fullName>
    </submittedName>
</protein>
<proteinExistence type="inferred from homology"/>
<reference evidence="3" key="1">
    <citation type="journal article" date="2022" name="Int. J. Mol. Sci.">
        <title>Draft Genome of Tanacetum Coccineum: Genomic Comparison of Closely Related Tanacetum-Family Plants.</title>
        <authorList>
            <person name="Yamashiro T."/>
            <person name="Shiraishi A."/>
            <person name="Nakayama K."/>
            <person name="Satake H."/>
        </authorList>
    </citation>
    <scope>NUCLEOTIDE SEQUENCE</scope>
</reference>
<dbReference type="SUPFAM" id="SSF53474">
    <property type="entry name" value="alpha/beta-Hydrolases"/>
    <property type="match status" value="1"/>
</dbReference>
<dbReference type="Proteomes" id="UP001151760">
    <property type="component" value="Unassembled WGS sequence"/>
</dbReference>
<dbReference type="InterPro" id="IPR050466">
    <property type="entry name" value="Carboxylest/Gibb_receptor"/>
</dbReference>
<feature type="domain" description="Alpha/beta hydrolase fold-3" evidence="2">
    <location>
        <begin position="76"/>
        <end position="303"/>
    </location>
</feature>
<evidence type="ECO:0000313" key="3">
    <source>
        <dbReference type="EMBL" id="GJS72664.1"/>
    </source>
</evidence>
<accession>A0ABQ4Y4Y8</accession>
<comment type="caution">
    <text evidence="3">The sequence shown here is derived from an EMBL/GenBank/DDBJ whole genome shotgun (WGS) entry which is preliminary data.</text>
</comment>
<evidence type="ECO:0000313" key="4">
    <source>
        <dbReference type="Proteomes" id="UP001151760"/>
    </source>
</evidence>
<keyword evidence="4" id="KW-1185">Reference proteome</keyword>
<comment type="similarity">
    <text evidence="1">Belongs to the 'GDXG' lipolytic enzyme family.</text>
</comment>
<dbReference type="PANTHER" id="PTHR23024:SF551">
    <property type="entry name" value="2-HYDROXYISOFLAVANONE DEHYDRATASE-LIKE"/>
    <property type="match status" value="1"/>
</dbReference>
<organism evidence="3 4">
    <name type="scientific">Tanacetum coccineum</name>
    <dbReference type="NCBI Taxonomy" id="301880"/>
    <lineage>
        <taxon>Eukaryota</taxon>
        <taxon>Viridiplantae</taxon>
        <taxon>Streptophyta</taxon>
        <taxon>Embryophyta</taxon>
        <taxon>Tracheophyta</taxon>
        <taxon>Spermatophyta</taxon>
        <taxon>Magnoliopsida</taxon>
        <taxon>eudicotyledons</taxon>
        <taxon>Gunneridae</taxon>
        <taxon>Pentapetalae</taxon>
        <taxon>asterids</taxon>
        <taxon>campanulids</taxon>
        <taxon>Asterales</taxon>
        <taxon>Asteraceae</taxon>
        <taxon>Asteroideae</taxon>
        <taxon>Anthemideae</taxon>
        <taxon>Anthemidinae</taxon>
        <taxon>Tanacetum</taxon>
    </lineage>
</organism>
<evidence type="ECO:0000256" key="1">
    <source>
        <dbReference type="ARBA" id="ARBA00010515"/>
    </source>
</evidence>
<name>A0ABQ4Y4Y8_9ASTR</name>
<dbReference type="PANTHER" id="PTHR23024">
    <property type="entry name" value="ARYLACETAMIDE DEACETYLASE"/>
    <property type="match status" value="1"/>
</dbReference>
<dbReference type="Pfam" id="PF07859">
    <property type="entry name" value="Abhydrolase_3"/>
    <property type="match status" value="1"/>
</dbReference>
<dbReference type="InterPro" id="IPR013094">
    <property type="entry name" value="AB_hydrolase_3"/>
</dbReference>
<reference evidence="3" key="2">
    <citation type="submission" date="2022-01" db="EMBL/GenBank/DDBJ databases">
        <authorList>
            <person name="Yamashiro T."/>
            <person name="Shiraishi A."/>
            <person name="Satake H."/>
            <person name="Nakayama K."/>
        </authorList>
    </citation>
    <scope>NUCLEOTIDE SEQUENCE</scope>
</reference>
<dbReference type="EMBL" id="BQNB010010095">
    <property type="protein sequence ID" value="GJS72664.1"/>
    <property type="molecule type" value="Genomic_DNA"/>
</dbReference>
<dbReference type="Gene3D" id="3.40.50.1820">
    <property type="entry name" value="alpha/beta hydrolase"/>
    <property type="match status" value="1"/>
</dbReference>
<gene>
    <name evidence="3" type="ORF">Tco_0705505</name>
</gene>
<sequence length="326" mass="36326">MVIDQGLEVTTELLPFLRVLKNGLWERALQAKVNTPTPSLQAETTNGVLSKDTVISLDVSARLYLPNNPTNKLPILVYYHGGGFCIETAFSNSSHEYMNIIASQANAIIVSVEYRLAPEHPIPAAYDDSWTALKWVASHSTKEHNEIYEPWLTQHGDFDQLYIGGDSAGANIAHHMCMRAGVEELNCGVKILGAFLSHPYFLGSKPVGSEPLDIASRESIGLYKTWMVVYPSGLDGIDSPWINPFAKSAPCLDGLGCMRLMVCIASEDELRERGFRYYESVKKSGWDGELSLFEVEGEGHTFHIFNTKTENAKKMFKRLARFLQGF</sequence>